<accession>A0AA50KPQ2</accession>
<dbReference type="AlphaFoldDB" id="A0AA50KPQ2"/>
<proteinExistence type="predicted"/>
<reference evidence="1 2" key="1">
    <citation type="submission" date="2023-02" db="EMBL/GenBank/DDBJ databases">
        <title>Complete genome sequence of a novel bacterium Oceanimonas sp. NTOU-MSR1 isolated from marine coast sediment.</title>
        <authorList>
            <person name="Yang H.-T."/>
            <person name="Chen Y.-L."/>
            <person name="Ho Y.-N."/>
        </authorList>
    </citation>
    <scope>NUCLEOTIDE SEQUENCE [LARGE SCALE GENOMIC DNA]</scope>
    <source>
        <strain evidence="1 2">NTOU-MSR1</strain>
    </source>
</reference>
<dbReference type="KEGG" id="ope:PU634_05025"/>
<sequence>MTRCGEWINVAYPGQTEAERQAVEAHKQECLARYQRCQESLTWSTERARQWFLSLPDDERKACNRIIRSIKALRDGRVQLD</sequence>
<evidence type="ECO:0000313" key="2">
    <source>
        <dbReference type="Proteomes" id="UP001223802"/>
    </source>
</evidence>
<organism evidence="1 2">
    <name type="scientific">Oceanimonas pelagia</name>
    <dbReference type="NCBI Taxonomy" id="3028314"/>
    <lineage>
        <taxon>Bacteria</taxon>
        <taxon>Pseudomonadati</taxon>
        <taxon>Pseudomonadota</taxon>
        <taxon>Gammaproteobacteria</taxon>
        <taxon>Aeromonadales</taxon>
        <taxon>Aeromonadaceae</taxon>
        <taxon>Oceanimonas</taxon>
    </lineage>
</organism>
<evidence type="ECO:0000313" key="1">
    <source>
        <dbReference type="EMBL" id="WMC11730.1"/>
    </source>
</evidence>
<dbReference type="Proteomes" id="UP001223802">
    <property type="component" value="Chromosome"/>
</dbReference>
<dbReference type="RefSeq" id="WP_306762965.1">
    <property type="nucleotide sequence ID" value="NZ_CP118224.1"/>
</dbReference>
<keyword evidence="2" id="KW-1185">Reference proteome</keyword>
<dbReference type="EMBL" id="CP118224">
    <property type="protein sequence ID" value="WMC11730.1"/>
    <property type="molecule type" value="Genomic_DNA"/>
</dbReference>
<name>A0AA50KPQ2_9GAMM</name>
<protein>
    <submittedName>
        <fullName evidence="1">Uncharacterized protein</fullName>
    </submittedName>
</protein>
<gene>
    <name evidence="1" type="ORF">PU634_05025</name>
</gene>